<dbReference type="InParanoid" id="H2B002"/>
<reference evidence="3 4" key="1">
    <citation type="journal article" date="2011" name="Proc. Natl. Acad. Sci. U.S.A.">
        <title>Evolutionary erosion of yeast sex chromosomes by mating-type switching accidents.</title>
        <authorList>
            <person name="Gordon J.L."/>
            <person name="Armisen D."/>
            <person name="Proux-Wera E."/>
            <person name="Oheigeartaigh S.S."/>
            <person name="Byrne K.P."/>
            <person name="Wolfe K.H."/>
        </authorList>
    </citation>
    <scope>NUCLEOTIDE SEQUENCE [LARGE SCALE GENOMIC DNA]</scope>
    <source>
        <strain evidence="4">ATCC 22294 / BCRC 22015 / CBS 2517 / CECT 1963 / NBRC 1671 / NRRL Y-8276</strain>
    </source>
</reference>
<keyword evidence="4" id="KW-1185">Reference proteome</keyword>
<organism evidence="3 4">
    <name type="scientific">Kazachstania africana (strain ATCC 22294 / BCRC 22015 / CBS 2517 / CECT 1963 / NBRC 1671 / NRRL Y-8276)</name>
    <name type="common">Yeast</name>
    <name type="synonym">Kluyveromyces africanus</name>
    <dbReference type="NCBI Taxonomy" id="1071382"/>
    <lineage>
        <taxon>Eukaryota</taxon>
        <taxon>Fungi</taxon>
        <taxon>Dikarya</taxon>
        <taxon>Ascomycota</taxon>
        <taxon>Saccharomycotina</taxon>
        <taxon>Saccharomycetes</taxon>
        <taxon>Saccharomycetales</taxon>
        <taxon>Saccharomycetaceae</taxon>
        <taxon>Kazachstania</taxon>
    </lineage>
</organism>
<name>H2B002_KAZAF</name>
<dbReference type="GO" id="GO:0004806">
    <property type="term" value="F:triacylglycerol lipase activity"/>
    <property type="evidence" value="ECO:0007669"/>
    <property type="project" value="EnsemblFungi"/>
</dbReference>
<dbReference type="InterPro" id="IPR007751">
    <property type="entry name" value="DUF676_lipase-like"/>
</dbReference>
<comment type="similarity">
    <text evidence="1">Belongs to the putative lipase ROG1 family.</text>
</comment>
<dbReference type="RefSeq" id="XP_003959087.1">
    <property type="nucleotide sequence ID" value="XM_003959038.1"/>
</dbReference>
<sequence>MVRPSFTQLADTYKDISVRSFVARYNQFLQNDRSPHKHDIEAPNSIRSILPNPNYIPPKNPIVLCHGLSGFDQLILLPSVQTITKLLMSGLKTSHDDYFVQDYEESQSIVHIEYWIGIKEMLERQGCTVITTKVPPFGSIEERATALSSFLEYQTAKLRKGKEKIKLNLIAHSMGGLDCRYLISKLPQKENYEVISLTTISTPHHGSEMADFIVNLFENMKLKLKINQDETLPICFYQLTTNYMKYFNLTTQNDPRVSYFSYGSYFIPKWYNVFSLSWKIIDEATNGKENDGMVTVESSNWGQYQGTLVNVDHLDIINWKNKMQKDINKLFERKASLSDEEINIVQFYLQITDELAKRGF</sequence>
<dbReference type="eggNOG" id="ENOG502QQNH">
    <property type="taxonomic scope" value="Eukaryota"/>
</dbReference>
<dbReference type="PANTHER" id="PTHR11440">
    <property type="entry name" value="LECITHIN-CHOLESTEROL ACYLTRANSFERASE-RELATED"/>
    <property type="match status" value="1"/>
</dbReference>
<feature type="domain" description="DUF676" evidence="2">
    <location>
        <begin position="157"/>
        <end position="213"/>
    </location>
</feature>
<dbReference type="EMBL" id="HE650829">
    <property type="protein sequence ID" value="CCF59952.1"/>
    <property type="molecule type" value="Genomic_DNA"/>
</dbReference>
<accession>H2B002</accession>
<proteinExistence type="inferred from homology"/>
<dbReference type="SUPFAM" id="SSF53474">
    <property type="entry name" value="alpha/beta-Hydrolases"/>
    <property type="match status" value="1"/>
</dbReference>
<dbReference type="FunCoup" id="H2B002">
    <property type="interactions" value="63"/>
</dbReference>
<dbReference type="GO" id="GO:0005758">
    <property type="term" value="C:mitochondrial intermembrane space"/>
    <property type="evidence" value="ECO:0007669"/>
    <property type="project" value="EnsemblFungi"/>
</dbReference>
<dbReference type="GeneID" id="13883588"/>
<dbReference type="STRING" id="1071382.H2B002"/>
<dbReference type="OrthoDB" id="5592486at2759"/>
<evidence type="ECO:0000313" key="3">
    <source>
        <dbReference type="EMBL" id="CCF59952.1"/>
    </source>
</evidence>
<dbReference type="Proteomes" id="UP000005220">
    <property type="component" value="Chromosome 9"/>
</dbReference>
<dbReference type="AlphaFoldDB" id="H2B002"/>
<dbReference type="InterPro" id="IPR029058">
    <property type="entry name" value="AB_hydrolase_fold"/>
</dbReference>
<protein>
    <recommendedName>
        <fullName evidence="2">DUF676 domain-containing protein</fullName>
    </recommendedName>
</protein>
<gene>
    <name evidence="3" type="primary">KAFR0I01710</name>
    <name evidence="3" type="ORF">KAFR_0I01710</name>
</gene>
<evidence type="ECO:0000313" key="4">
    <source>
        <dbReference type="Proteomes" id="UP000005220"/>
    </source>
</evidence>
<dbReference type="HOGENOM" id="CLU_015737_1_2_1"/>
<dbReference type="Gene3D" id="3.40.50.1820">
    <property type="entry name" value="alpha/beta hydrolase"/>
    <property type="match status" value="1"/>
</dbReference>
<evidence type="ECO:0000256" key="1">
    <source>
        <dbReference type="ARBA" id="ARBA00007920"/>
    </source>
</evidence>
<dbReference type="GO" id="GO:0019433">
    <property type="term" value="P:triglyceride catabolic process"/>
    <property type="evidence" value="ECO:0007669"/>
    <property type="project" value="EnsemblFungi"/>
</dbReference>
<dbReference type="Pfam" id="PF05057">
    <property type="entry name" value="DUF676"/>
    <property type="match status" value="1"/>
</dbReference>
<dbReference type="GO" id="GO:0005743">
    <property type="term" value="C:mitochondrial inner membrane"/>
    <property type="evidence" value="ECO:0007669"/>
    <property type="project" value="EnsemblFungi"/>
</dbReference>
<dbReference type="KEGG" id="kaf:KAFR_0I01710"/>
<evidence type="ECO:0000259" key="2">
    <source>
        <dbReference type="Pfam" id="PF05057"/>
    </source>
</evidence>